<keyword evidence="3" id="KW-1185">Reference proteome</keyword>
<name>A0ABY6I241_STRPE</name>
<dbReference type="EMBL" id="CP107567">
    <property type="protein sequence ID" value="UYQ60834.1"/>
    <property type="molecule type" value="Genomic_DNA"/>
</dbReference>
<sequence>MQRGSNPKSPREDDELKHQMQGYLKSGQHTHTEDAKDPEPVADDDPRTDSSRQALSRSREAEERKAAEEGKSDERKGGRREREEQE</sequence>
<gene>
    <name evidence="2" type="ORF">OGH68_04695</name>
</gene>
<dbReference type="Proteomes" id="UP001163878">
    <property type="component" value="Chromosome"/>
</dbReference>
<protein>
    <submittedName>
        <fullName evidence="2">Uncharacterized protein</fullName>
    </submittedName>
</protein>
<dbReference type="RefSeq" id="WP_264242040.1">
    <property type="nucleotide sequence ID" value="NZ_CP107567.1"/>
</dbReference>
<evidence type="ECO:0000313" key="3">
    <source>
        <dbReference type="Proteomes" id="UP001163878"/>
    </source>
</evidence>
<evidence type="ECO:0000313" key="2">
    <source>
        <dbReference type="EMBL" id="UYQ60834.1"/>
    </source>
</evidence>
<feature type="compositionally biased region" description="Basic and acidic residues" evidence="1">
    <location>
        <begin position="9"/>
        <end position="18"/>
    </location>
</feature>
<reference evidence="2" key="1">
    <citation type="submission" date="2022-10" db="EMBL/GenBank/DDBJ databases">
        <title>Cytochrome P450 Catalyzes Benzene Ring Formation in the Biosynthesis of Trialkyl-Substituted Aromatic Polyketides.</title>
        <authorList>
            <person name="Zhao E."/>
            <person name="Ge H."/>
        </authorList>
    </citation>
    <scope>NUCLEOTIDE SEQUENCE</scope>
    <source>
        <strain evidence="2">NA0869</strain>
    </source>
</reference>
<feature type="compositionally biased region" description="Basic and acidic residues" evidence="1">
    <location>
        <begin position="30"/>
        <end position="50"/>
    </location>
</feature>
<evidence type="ECO:0000256" key="1">
    <source>
        <dbReference type="SAM" id="MobiDB-lite"/>
    </source>
</evidence>
<feature type="region of interest" description="Disordered" evidence="1">
    <location>
        <begin position="1"/>
        <end position="86"/>
    </location>
</feature>
<proteinExistence type="predicted"/>
<organism evidence="2 3">
    <name type="scientific">Streptomyces peucetius</name>
    <dbReference type="NCBI Taxonomy" id="1950"/>
    <lineage>
        <taxon>Bacteria</taxon>
        <taxon>Bacillati</taxon>
        <taxon>Actinomycetota</taxon>
        <taxon>Actinomycetes</taxon>
        <taxon>Kitasatosporales</taxon>
        <taxon>Streptomycetaceae</taxon>
        <taxon>Streptomyces</taxon>
    </lineage>
</organism>
<feature type="compositionally biased region" description="Basic and acidic residues" evidence="1">
    <location>
        <begin position="57"/>
        <end position="86"/>
    </location>
</feature>
<accession>A0ABY6I241</accession>